<evidence type="ECO:0000313" key="3">
    <source>
        <dbReference type="Proteomes" id="UP001152795"/>
    </source>
</evidence>
<feature type="region of interest" description="Disordered" evidence="1">
    <location>
        <begin position="97"/>
        <end position="123"/>
    </location>
</feature>
<keyword evidence="3" id="KW-1185">Reference proteome</keyword>
<dbReference type="AlphaFoldDB" id="A0A6S7KLC2"/>
<proteinExistence type="predicted"/>
<dbReference type="EMBL" id="CACRXK020041862">
    <property type="protein sequence ID" value="CAB4045777.1"/>
    <property type="molecule type" value="Genomic_DNA"/>
</dbReference>
<gene>
    <name evidence="2" type="ORF">PACLA_8A024410</name>
</gene>
<accession>A0A6S7KLC2</accession>
<dbReference type="Proteomes" id="UP001152795">
    <property type="component" value="Unassembled WGS sequence"/>
</dbReference>
<reference evidence="2" key="1">
    <citation type="submission" date="2020-04" db="EMBL/GenBank/DDBJ databases">
        <authorList>
            <person name="Alioto T."/>
            <person name="Alioto T."/>
            <person name="Gomez Garrido J."/>
        </authorList>
    </citation>
    <scope>NUCLEOTIDE SEQUENCE</scope>
    <source>
        <strain evidence="2">A484AB</strain>
    </source>
</reference>
<evidence type="ECO:0000313" key="2">
    <source>
        <dbReference type="EMBL" id="CAB4045777.1"/>
    </source>
</evidence>
<feature type="compositionally biased region" description="Polar residues" evidence="1">
    <location>
        <begin position="108"/>
        <end position="123"/>
    </location>
</feature>
<evidence type="ECO:0000256" key="1">
    <source>
        <dbReference type="SAM" id="MobiDB-lite"/>
    </source>
</evidence>
<feature type="non-terminal residue" evidence="2">
    <location>
        <position position="1"/>
    </location>
</feature>
<comment type="caution">
    <text evidence="2">The sequence shown here is derived from an EMBL/GenBank/DDBJ whole genome shotgun (WGS) entry which is preliminary data.</text>
</comment>
<organism evidence="2 3">
    <name type="scientific">Paramuricea clavata</name>
    <name type="common">Red gorgonian</name>
    <name type="synonym">Violescent sea-whip</name>
    <dbReference type="NCBI Taxonomy" id="317549"/>
    <lineage>
        <taxon>Eukaryota</taxon>
        <taxon>Metazoa</taxon>
        <taxon>Cnidaria</taxon>
        <taxon>Anthozoa</taxon>
        <taxon>Octocorallia</taxon>
        <taxon>Malacalcyonacea</taxon>
        <taxon>Plexauridae</taxon>
        <taxon>Paramuricea</taxon>
    </lineage>
</organism>
<sequence>SDLSSSKSENCSTECLISNGLDEARTPNNDDHNNIVDLSSDISTALHDPLSLSHSSNDGDLQVTNLNLSFSPNLQTNCGDNSVHNKDGNLHVVMQTGTQSGQCKPDSTKSTTSVSQNMGPCEC</sequence>
<feature type="non-terminal residue" evidence="2">
    <location>
        <position position="123"/>
    </location>
</feature>
<name>A0A6S7KLC2_PARCT</name>
<protein>
    <submittedName>
        <fullName evidence="2">Uncharacterized protein</fullName>
    </submittedName>
</protein>